<name>A0A0R0GS41_SOYBN</name>
<protein>
    <submittedName>
        <fullName evidence="1 2">Uncharacterized protein</fullName>
    </submittedName>
</protein>
<sequence>MFLQLITRVVQTGVAVNILYISYGLNIIFGNGLNIIFGKVFESNVLLCCMVL</sequence>
<keyword evidence="3" id="KW-1185">Reference proteome</keyword>
<accession>A0A0R0GS41</accession>
<reference evidence="2" key="2">
    <citation type="submission" date="2018-02" db="UniProtKB">
        <authorList>
            <consortium name="EnsemblPlants"/>
        </authorList>
    </citation>
    <scope>IDENTIFICATION</scope>
    <source>
        <strain evidence="2">Williams 82</strain>
    </source>
</reference>
<organism evidence="1">
    <name type="scientific">Glycine max</name>
    <name type="common">Soybean</name>
    <name type="synonym">Glycine hispida</name>
    <dbReference type="NCBI Taxonomy" id="3847"/>
    <lineage>
        <taxon>Eukaryota</taxon>
        <taxon>Viridiplantae</taxon>
        <taxon>Streptophyta</taxon>
        <taxon>Embryophyta</taxon>
        <taxon>Tracheophyta</taxon>
        <taxon>Spermatophyta</taxon>
        <taxon>Magnoliopsida</taxon>
        <taxon>eudicotyledons</taxon>
        <taxon>Gunneridae</taxon>
        <taxon>Pentapetalae</taxon>
        <taxon>rosids</taxon>
        <taxon>fabids</taxon>
        <taxon>Fabales</taxon>
        <taxon>Fabaceae</taxon>
        <taxon>Papilionoideae</taxon>
        <taxon>50 kb inversion clade</taxon>
        <taxon>NPAAA clade</taxon>
        <taxon>indigoferoid/millettioid clade</taxon>
        <taxon>Phaseoleae</taxon>
        <taxon>Glycine</taxon>
        <taxon>Glycine subgen. Soja</taxon>
    </lineage>
</organism>
<dbReference type="EnsemblPlants" id="KRH18153">
    <property type="protein sequence ID" value="KRH18153"/>
    <property type="gene ID" value="GLYMA_13G041600"/>
</dbReference>
<reference evidence="1 2" key="1">
    <citation type="journal article" date="2010" name="Nature">
        <title>Genome sequence of the palaeopolyploid soybean.</title>
        <authorList>
            <person name="Schmutz J."/>
            <person name="Cannon S.B."/>
            <person name="Schlueter J."/>
            <person name="Ma J."/>
            <person name="Mitros T."/>
            <person name="Nelson W."/>
            <person name="Hyten D.L."/>
            <person name="Song Q."/>
            <person name="Thelen J.J."/>
            <person name="Cheng J."/>
            <person name="Xu D."/>
            <person name="Hellsten U."/>
            <person name="May G.D."/>
            <person name="Yu Y."/>
            <person name="Sakurai T."/>
            <person name="Umezawa T."/>
            <person name="Bhattacharyya M.K."/>
            <person name="Sandhu D."/>
            <person name="Valliyodan B."/>
            <person name="Lindquist E."/>
            <person name="Peto M."/>
            <person name="Grant D."/>
            <person name="Shu S."/>
            <person name="Goodstein D."/>
            <person name="Barry K."/>
            <person name="Futrell-Griggs M."/>
            <person name="Abernathy B."/>
            <person name="Du J."/>
            <person name="Tian Z."/>
            <person name="Zhu L."/>
            <person name="Gill N."/>
            <person name="Joshi T."/>
            <person name="Libault M."/>
            <person name="Sethuraman A."/>
            <person name="Zhang X.-C."/>
            <person name="Shinozaki K."/>
            <person name="Nguyen H.T."/>
            <person name="Wing R.A."/>
            <person name="Cregan P."/>
            <person name="Specht J."/>
            <person name="Grimwood J."/>
            <person name="Rokhsar D."/>
            <person name="Stacey G."/>
            <person name="Shoemaker R.C."/>
            <person name="Jackson S.A."/>
        </authorList>
    </citation>
    <scope>NUCLEOTIDE SEQUENCE [LARGE SCALE GENOMIC DNA]</scope>
    <source>
        <strain evidence="2">cv. Williams 82</strain>
        <tissue evidence="1">Callus</tissue>
    </source>
</reference>
<evidence type="ECO:0000313" key="3">
    <source>
        <dbReference type="Proteomes" id="UP000008827"/>
    </source>
</evidence>
<reference evidence="1" key="3">
    <citation type="submission" date="2018-07" db="EMBL/GenBank/DDBJ databases">
        <title>WGS assembly of Glycine max.</title>
        <authorList>
            <person name="Schmutz J."/>
            <person name="Cannon S."/>
            <person name="Schlueter J."/>
            <person name="Ma J."/>
            <person name="Mitros T."/>
            <person name="Nelson W."/>
            <person name="Hyten D."/>
            <person name="Song Q."/>
            <person name="Thelen J."/>
            <person name="Cheng J."/>
            <person name="Xu D."/>
            <person name="Hellsten U."/>
            <person name="May G."/>
            <person name="Yu Y."/>
            <person name="Sakurai T."/>
            <person name="Umezawa T."/>
            <person name="Bhattacharyya M."/>
            <person name="Sandhu D."/>
            <person name="Valliyodan B."/>
            <person name="Lindquist E."/>
            <person name="Peto M."/>
            <person name="Grant D."/>
            <person name="Shu S."/>
            <person name="Goodstein D."/>
            <person name="Barry K."/>
            <person name="Futrell-Griggs M."/>
            <person name="Abernathy B."/>
            <person name="Du J."/>
            <person name="Tian Z."/>
            <person name="Zhu L."/>
            <person name="Gill N."/>
            <person name="Joshi T."/>
            <person name="Libault M."/>
            <person name="Sethuraman A."/>
            <person name="Zhang X."/>
            <person name="Shinozaki K."/>
            <person name="Nguyen H."/>
            <person name="Wing R."/>
            <person name="Cregan P."/>
            <person name="Specht J."/>
            <person name="Grimwood J."/>
            <person name="Rokhsar D."/>
            <person name="Stacey G."/>
            <person name="Shoemaker R."/>
            <person name="Jackson S."/>
        </authorList>
    </citation>
    <scope>NUCLEOTIDE SEQUENCE</scope>
    <source>
        <tissue evidence="1">Callus</tissue>
    </source>
</reference>
<dbReference type="InParanoid" id="A0A0R0GS41"/>
<dbReference type="Proteomes" id="UP000008827">
    <property type="component" value="Chromosome 13"/>
</dbReference>
<dbReference type="Gramene" id="KRH18153">
    <property type="protein sequence ID" value="KRH18153"/>
    <property type="gene ID" value="GLYMA_13G041600"/>
</dbReference>
<gene>
    <name evidence="1" type="ORF">GLYMA_13G041600</name>
</gene>
<dbReference type="EMBL" id="CM000846">
    <property type="protein sequence ID" value="KRH18153.1"/>
    <property type="molecule type" value="Genomic_DNA"/>
</dbReference>
<evidence type="ECO:0000313" key="2">
    <source>
        <dbReference type="EnsemblPlants" id="KRH18153"/>
    </source>
</evidence>
<evidence type="ECO:0000313" key="1">
    <source>
        <dbReference type="EMBL" id="KRH18153.1"/>
    </source>
</evidence>
<proteinExistence type="predicted"/>
<dbReference type="AlphaFoldDB" id="A0A0R0GS41"/>